<dbReference type="InterPro" id="IPR002327">
    <property type="entry name" value="Cyt_c_1A/1B"/>
</dbReference>
<dbReference type="EMBL" id="LO017727">
    <property type="protein sequence ID" value="CRH07920.1"/>
    <property type="molecule type" value="Genomic_DNA"/>
</dbReference>
<dbReference type="GO" id="GO:0020037">
    <property type="term" value="F:heme binding"/>
    <property type="evidence" value="ECO:0007669"/>
    <property type="project" value="InterPro"/>
</dbReference>
<dbReference type="GO" id="GO:0046872">
    <property type="term" value="F:metal ion binding"/>
    <property type="evidence" value="ECO:0007669"/>
    <property type="project" value="UniProtKB-KW"/>
</dbReference>
<keyword evidence="4" id="KW-0249">Electron transport</keyword>
<dbReference type="AlphaFoldDB" id="A0A1S7LM36"/>
<keyword evidence="5 6" id="KW-0408">Iron</keyword>
<evidence type="ECO:0000256" key="5">
    <source>
        <dbReference type="ARBA" id="ARBA00023004"/>
    </source>
</evidence>
<organism evidence="8">
    <name type="scientific">Magnetococcus massalia (strain MO-1)</name>
    <dbReference type="NCBI Taxonomy" id="451514"/>
    <lineage>
        <taxon>Bacteria</taxon>
        <taxon>Pseudomonadati</taxon>
        <taxon>Pseudomonadota</taxon>
        <taxon>Magnetococcia</taxon>
        <taxon>Magnetococcales</taxon>
        <taxon>Magnetococcaceae</taxon>
        <taxon>Magnetococcus</taxon>
    </lineage>
</organism>
<dbReference type="InterPro" id="IPR036909">
    <property type="entry name" value="Cyt_c-like_dom_sf"/>
</dbReference>
<evidence type="ECO:0000256" key="1">
    <source>
        <dbReference type="ARBA" id="ARBA00022448"/>
    </source>
</evidence>
<gene>
    <name evidence="8" type="ORF">MAGMO_3791</name>
</gene>
<name>A0A1S7LM36_MAGMO</name>
<dbReference type="GO" id="GO:0009055">
    <property type="term" value="F:electron transfer activity"/>
    <property type="evidence" value="ECO:0007669"/>
    <property type="project" value="InterPro"/>
</dbReference>
<dbReference type="Gene3D" id="1.10.760.10">
    <property type="entry name" value="Cytochrome c-like domain"/>
    <property type="match status" value="1"/>
</dbReference>
<keyword evidence="3 6" id="KW-0479">Metal-binding</keyword>
<dbReference type="PRINTS" id="PR00604">
    <property type="entry name" value="CYTCHRMECIAB"/>
</dbReference>
<keyword evidence="2 6" id="KW-0349">Heme</keyword>
<evidence type="ECO:0000256" key="2">
    <source>
        <dbReference type="ARBA" id="ARBA00022617"/>
    </source>
</evidence>
<reference evidence="8" key="1">
    <citation type="submission" date="2015-04" db="EMBL/GenBank/DDBJ databases">
        <authorList>
            <person name="Syromyatnikov M.Y."/>
            <person name="Popov V.N."/>
        </authorList>
    </citation>
    <scope>NUCLEOTIDE SEQUENCE</scope>
    <source>
        <strain evidence="8">MO-1</strain>
    </source>
</reference>
<accession>A0A1S7LM36</accession>
<feature type="domain" description="Cytochrome c" evidence="7">
    <location>
        <begin position="13"/>
        <end position="137"/>
    </location>
</feature>
<dbReference type="SUPFAM" id="SSF46626">
    <property type="entry name" value="Cytochrome c"/>
    <property type="match status" value="1"/>
</dbReference>
<evidence type="ECO:0000259" key="7">
    <source>
        <dbReference type="PROSITE" id="PS51007"/>
    </source>
</evidence>
<evidence type="ECO:0000256" key="4">
    <source>
        <dbReference type="ARBA" id="ARBA00022982"/>
    </source>
</evidence>
<sequence>MRAASVLRLLGGLLLMFGLVLYNAQRDPALADIEHLPDTIRPCMVCHDLSEEQRMSGRVGPPLWQVGDRAIGTAKDYQGYSKTLKALGQSGVIWDRATLSRYLADPRVFAPGSRMAYTGIADEEARELTVDYLFSLR</sequence>
<evidence type="ECO:0000313" key="8">
    <source>
        <dbReference type="EMBL" id="CRH07920.1"/>
    </source>
</evidence>
<dbReference type="PROSITE" id="PS51007">
    <property type="entry name" value="CYTC"/>
    <property type="match status" value="1"/>
</dbReference>
<protein>
    <submittedName>
        <fullName evidence="8">Putative cytochrome c, class I</fullName>
    </submittedName>
</protein>
<evidence type="ECO:0000256" key="3">
    <source>
        <dbReference type="ARBA" id="ARBA00022723"/>
    </source>
</evidence>
<evidence type="ECO:0000256" key="6">
    <source>
        <dbReference type="PROSITE-ProRule" id="PRU00433"/>
    </source>
</evidence>
<keyword evidence="1" id="KW-0813">Transport</keyword>
<proteinExistence type="predicted"/>
<dbReference type="InterPro" id="IPR009056">
    <property type="entry name" value="Cyt_c-like_dom"/>
</dbReference>